<feature type="transmembrane region" description="Helical" evidence="7">
    <location>
        <begin position="200"/>
        <end position="218"/>
    </location>
</feature>
<feature type="transmembrane region" description="Helical" evidence="7">
    <location>
        <begin position="553"/>
        <end position="575"/>
    </location>
</feature>
<name>A0A7X6L8W6_9NOCA</name>
<dbReference type="InterPro" id="IPR000731">
    <property type="entry name" value="SSD"/>
</dbReference>
<protein>
    <submittedName>
        <fullName evidence="9">MMPL family transporter</fullName>
    </submittedName>
</protein>
<organism evidence="9 10">
    <name type="scientific">Nocardia gamkensis</name>
    <dbReference type="NCBI Taxonomy" id="352869"/>
    <lineage>
        <taxon>Bacteria</taxon>
        <taxon>Bacillati</taxon>
        <taxon>Actinomycetota</taxon>
        <taxon>Actinomycetes</taxon>
        <taxon>Mycobacteriales</taxon>
        <taxon>Nocardiaceae</taxon>
        <taxon>Nocardia</taxon>
    </lineage>
</organism>
<comment type="caution">
    <text evidence="9">The sequence shown here is derived from an EMBL/GenBank/DDBJ whole genome shotgun (WGS) entry which is preliminary data.</text>
</comment>
<keyword evidence="4 7" id="KW-0812">Transmembrane</keyword>
<evidence type="ECO:0000256" key="7">
    <source>
        <dbReference type="SAM" id="Phobius"/>
    </source>
</evidence>
<evidence type="ECO:0000256" key="4">
    <source>
        <dbReference type="ARBA" id="ARBA00022692"/>
    </source>
</evidence>
<evidence type="ECO:0000313" key="9">
    <source>
        <dbReference type="EMBL" id="NKY29884.1"/>
    </source>
</evidence>
<evidence type="ECO:0000256" key="1">
    <source>
        <dbReference type="ARBA" id="ARBA00004651"/>
    </source>
</evidence>
<evidence type="ECO:0000256" key="3">
    <source>
        <dbReference type="ARBA" id="ARBA00022475"/>
    </source>
</evidence>
<gene>
    <name evidence="9" type="ORF">HGB38_27280</name>
</gene>
<feature type="transmembrane region" description="Helical" evidence="7">
    <location>
        <begin position="302"/>
        <end position="326"/>
    </location>
</feature>
<dbReference type="EMBL" id="JAAXOS010000014">
    <property type="protein sequence ID" value="NKY29884.1"/>
    <property type="molecule type" value="Genomic_DNA"/>
</dbReference>
<dbReference type="Gene3D" id="1.20.1640.10">
    <property type="entry name" value="Multidrug efflux transporter AcrB transmembrane domain"/>
    <property type="match status" value="2"/>
</dbReference>
<evidence type="ECO:0000256" key="5">
    <source>
        <dbReference type="ARBA" id="ARBA00022989"/>
    </source>
</evidence>
<feature type="transmembrane region" description="Helical" evidence="7">
    <location>
        <begin position="363"/>
        <end position="387"/>
    </location>
</feature>
<proteinExistence type="inferred from homology"/>
<evidence type="ECO:0000259" key="8">
    <source>
        <dbReference type="PROSITE" id="PS50156"/>
    </source>
</evidence>
<keyword evidence="5 7" id="KW-1133">Transmembrane helix</keyword>
<dbReference type="PANTHER" id="PTHR33406">
    <property type="entry name" value="MEMBRANE PROTEIN MJ1562-RELATED"/>
    <property type="match status" value="1"/>
</dbReference>
<sequence length="736" mass="77554">MFELTRRRSRWILAVFVVFALAMGTLSATLFDKVQGGGYIDPGSESSRATAVLRDTFGQATPNFVLLVQTRRSVDDDAAATAATNLVTELKSVSGVAGVTSYWTDRSPALRSTDGTKGLIVASILGEEAEVDQRVGDLADRFGGAHGPLEVRVGGYAMLLHETVQQSEKDVVLGESIAFPITLIALLLVFGGLVAASLPLVVAMITVMITMGALWLIASVTDLAATATNVATLLGLGLAIDYSLLMISRYRDELVAGQQPGAAVAATMRSAGRTVLFSAVTVAVALSGLLFFPLLAVRSMGYAGLAVAVIAATVSLTVLPAILFLLGAKIDSGQLWWFLRAARPAPGEGAWHRLARFVMMRPVPIGLAVTALLLVLGAPFLGVQLGFPDERSLPESMNNRQVTEIIQRDFAATEQNGLFAVLPESAYSAAGLDAYARELSEIENVRRVDTATGSYSHGGLLAAPTAAHDGFRAENAAYLAVIPDTTDPTVLDRIADDVRATPAASEVLVGGVAAANADAIGAVVSALPYALAFVVLIMVVVLFLLTGSVVLPLLAVVLSFLSLTATFGALVWIFQDGHLSGLLGFTVTGDLPPTVPVMLFGVAFGLAMDYQVFLLARIREEYQRTKSNALAVTSGLERIGRIVTAAAVLISLVFLGFLASDITFMKAFGIGLPLAVLVDATLVRGFLLPAAMELLGHWNWYAPGPLGKLHRRFGIEEGPAAAAVAGREDWLQPARL</sequence>
<reference evidence="9 10" key="1">
    <citation type="submission" date="2020-04" db="EMBL/GenBank/DDBJ databases">
        <title>MicrobeNet Type strains.</title>
        <authorList>
            <person name="Nicholson A.C."/>
        </authorList>
    </citation>
    <scope>NUCLEOTIDE SEQUENCE [LARGE SCALE GENOMIC DNA]</scope>
    <source>
        <strain evidence="9 10">DSM 44956</strain>
    </source>
</reference>
<dbReference type="InterPro" id="IPR004869">
    <property type="entry name" value="MMPL_dom"/>
</dbReference>
<dbReference type="Proteomes" id="UP000540698">
    <property type="component" value="Unassembled WGS sequence"/>
</dbReference>
<comment type="subcellular location">
    <subcellularLocation>
        <location evidence="1">Cell membrane</location>
        <topology evidence="1">Multi-pass membrane protein</topology>
    </subcellularLocation>
</comment>
<feature type="transmembrane region" description="Helical" evidence="7">
    <location>
        <begin position="177"/>
        <end position="195"/>
    </location>
</feature>
<feature type="transmembrane region" description="Helical" evidence="7">
    <location>
        <begin position="275"/>
        <end position="296"/>
    </location>
</feature>
<evidence type="ECO:0000313" key="10">
    <source>
        <dbReference type="Proteomes" id="UP000540698"/>
    </source>
</evidence>
<evidence type="ECO:0000256" key="6">
    <source>
        <dbReference type="ARBA" id="ARBA00023136"/>
    </source>
</evidence>
<accession>A0A7X6L8W6</accession>
<keyword evidence="3" id="KW-1003">Cell membrane</keyword>
<dbReference type="AlphaFoldDB" id="A0A7X6L8W6"/>
<dbReference type="RefSeq" id="WP_062974828.1">
    <property type="nucleotide sequence ID" value="NZ_JAAXOS010000014.1"/>
</dbReference>
<evidence type="ECO:0000256" key="2">
    <source>
        <dbReference type="ARBA" id="ARBA00010157"/>
    </source>
</evidence>
<dbReference type="PROSITE" id="PS50156">
    <property type="entry name" value="SSD"/>
    <property type="match status" value="1"/>
</dbReference>
<comment type="similarity">
    <text evidence="2">Belongs to the resistance-nodulation-cell division (RND) (TC 2.A.6) family. MmpL subfamily.</text>
</comment>
<feature type="transmembrane region" description="Helical" evidence="7">
    <location>
        <begin position="526"/>
        <end position="546"/>
    </location>
</feature>
<feature type="transmembrane region" description="Helical" evidence="7">
    <location>
        <begin position="639"/>
        <end position="658"/>
    </location>
</feature>
<dbReference type="InterPro" id="IPR050545">
    <property type="entry name" value="Mycobact_MmpL"/>
</dbReference>
<feature type="domain" description="SSD" evidence="8">
    <location>
        <begin position="200"/>
        <end position="325"/>
    </location>
</feature>
<dbReference type="SUPFAM" id="SSF82866">
    <property type="entry name" value="Multidrug efflux transporter AcrB transmembrane domain"/>
    <property type="match status" value="2"/>
</dbReference>
<dbReference type="PANTHER" id="PTHR33406:SF11">
    <property type="entry name" value="MEMBRANE PROTEIN SCO6666-RELATED"/>
    <property type="match status" value="1"/>
</dbReference>
<dbReference type="Pfam" id="PF03176">
    <property type="entry name" value="MMPL"/>
    <property type="match status" value="2"/>
</dbReference>
<feature type="transmembrane region" description="Helical" evidence="7">
    <location>
        <begin position="595"/>
        <end position="618"/>
    </location>
</feature>
<keyword evidence="6 7" id="KW-0472">Membrane</keyword>
<dbReference type="GO" id="GO:0005886">
    <property type="term" value="C:plasma membrane"/>
    <property type="evidence" value="ECO:0007669"/>
    <property type="project" value="UniProtKB-SubCell"/>
</dbReference>
<keyword evidence="10" id="KW-1185">Reference proteome</keyword>
<feature type="transmembrane region" description="Helical" evidence="7">
    <location>
        <begin position="224"/>
        <end position="245"/>
    </location>
</feature>